<evidence type="ECO:0000256" key="1">
    <source>
        <dbReference type="SAM" id="SignalP"/>
    </source>
</evidence>
<feature type="non-terminal residue" evidence="2">
    <location>
        <position position="88"/>
    </location>
</feature>
<comment type="caution">
    <text evidence="2">The sequence shown here is derived from an EMBL/GenBank/DDBJ whole genome shotgun (WGS) entry which is preliminary data.</text>
</comment>
<accession>A0A938BST7</accession>
<protein>
    <submittedName>
        <fullName evidence="2">Uncharacterized protein</fullName>
    </submittedName>
</protein>
<feature type="signal peptide" evidence="1">
    <location>
        <begin position="1"/>
        <end position="22"/>
    </location>
</feature>
<evidence type="ECO:0000313" key="2">
    <source>
        <dbReference type="EMBL" id="MBM3332925.1"/>
    </source>
</evidence>
<evidence type="ECO:0000313" key="3">
    <source>
        <dbReference type="Proteomes" id="UP000779900"/>
    </source>
</evidence>
<gene>
    <name evidence="2" type="ORF">FJY68_13950</name>
</gene>
<dbReference type="AlphaFoldDB" id="A0A938BST7"/>
<dbReference type="Proteomes" id="UP000779900">
    <property type="component" value="Unassembled WGS sequence"/>
</dbReference>
<reference evidence="2" key="1">
    <citation type="submission" date="2019-03" db="EMBL/GenBank/DDBJ databases">
        <title>Lake Tanganyika Metagenome-Assembled Genomes (MAGs).</title>
        <authorList>
            <person name="Tran P."/>
        </authorList>
    </citation>
    <scope>NUCLEOTIDE SEQUENCE</scope>
    <source>
        <strain evidence="2">K_DeepCast_150m_m2_040</strain>
    </source>
</reference>
<name>A0A938BST7_UNCW3</name>
<dbReference type="EMBL" id="VGIR01000174">
    <property type="protein sequence ID" value="MBM3332925.1"/>
    <property type="molecule type" value="Genomic_DNA"/>
</dbReference>
<proteinExistence type="predicted"/>
<keyword evidence="1" id="KW-0732">Signal</keyword>
<sequence length="88" mass="9542">MRKLVILCLAVGLALASSEQWIGRMENPHYTIPDPQPGVFPFSPELTLDVSDTMKYDDNMAASAWCQNVAGGGWGVKFISPSDNVTLA</sequence>
<feature type="chain" id="PRO_5037439714" evidence="1">
    <location>
        <begin position="23"/>
        <end position="88"/>
    </location>
</feature>
<organism evidence="2 3">
    <name type="scientific">candidate division WOR-3 bacterium</name>
    <dbReference type="NCBI Taxonomy" id="2052148"/>
    <lineage>
        <taxon>Bacteria</taxon>
        <taxon>Bacteria division WOR-3</taxon>
    </lineage>
</organism>